<dbReference type="CDD" id="cd16936">
    <property type="entry name" value="HATPase_RsbW-like"/>
    <property type="match status" value="1"/>
</dbReference>
<name>A0A239KXB6_9ACTN</name>
<dbReference type="Pfam" id="PF13581">
    <property type="entry name" value="HATPase_c_2"/>
    <property type="match status" value="1"/>
</dbReference>
<dbReference type="Gene3D" id="3.60.40.10">
    <property type="entry name" value="PPM-type phosphatase domain"/>
    <property type="match status" value="1"/>
</dbReference>
<dbReference type="PANTHER" id="PTHR43156:SF2">
    <property type="entry name" value="STAGE II SPORULATION PROTEIN E"/>
    <property type="match status" value="1"/>
</dbReference>
<dbReference type="EMBL" id="FZOF01000017">
    <property type="protein sequence ID" value="SNT23006.1"/>
    <property type="molecule type" value="Genomic_DNA"/>
</dbReference>
<keyword evidence="19" id="KW-1185">Reference proteome</keyword>
<dbReference type="EC" id="3.1.3.16" evidence="1"/>
<dbReference type="FunFam" id="3.30.565.10:FF:000028">
    <property type="entry name" value="PAS sensor protein"/>
    <property type="match status" value="1"/>
</dbReference>
<evidence type="ECO:0000256" key="10">
    <source>
        <dbReference type="ARBA" id="ARBA00022912"/>
    </source>
</evidence>
<organism evidence="18 19">
    <name type="scientific">Actinacidiphila glaucinigra</name>
    <dbReference type="NCBI Taxonomy" id="235986"/>
    <lineage>
        <taxon>Bacteria</taxon>
        <taxon>Bacillati</taxon>
        <taxon>Actinomycetota</taxon>
        <taxon>Actinomycetes</taxon>
        <taxon>Kitasatosporales</taxon>
        <taxon>Streptomycetaceae</taxon>
        <taxon>Actinacidiphila</taxon>
    </lineage>
</organism>
<evidence type="ECO:0000256" key="13">
    <source>
        <dbReference type="ARBA" id="ARBA00056274"/>
    </source>
</evidence>
<dbReference type="GO" id="GO:0016301">
    <property type="term" value="F:kinase activity"/>
    <property type="evidence" value="ECO:0007669"/>
    <property type="project" value="UniProtKB-KW"/>
</dbReference>
<keyword evidence="4" id="KW-0479">Metal-binding</keyword>
<dbReference type="GO" id="GO:0004722">
    <property type="term" value="F:protein serine/threonine phosphatase activity"/>
    <property type="evidence" value="ECO:0007669"/>
    <property type="project" value="UniProtKB-EC"/>
</dbReference>
<dbReference type="NCBIfam" id="TIGR00229">
    <property type="entry name" value="sensory_box"/>
    <property type="match status" value="1"/>
</dbReference>
<keyword evidence="9" id="KW-0460">Magnesium</keyword>
<dbReference type="OrthoDB" id="118142at2"/>
<evidence type="ECO:0000256" key="12">
    <source>
        <dbReference type="ARBA" id="ARBA00047761"/>
    </source>
</evidence>
<keyword evidence="5" id="KW-0547">Nucleotide-binding</keyword>
<evidence type="ECO:0000256" key="7">
    <source>
        <dbReference type="ARBA" id="ARBA00022801"/>
    </source>
</evidence>
<accession>A0A239KXB6</accession>
<dbReference type="PANTHER" id="PTHR43156">
    <property type="entry name" value="STAGE II SPORULATION PROTEIN E-RELATED"/>
    <property type="match status" value="1"/>
</dbReference>
<dbReference type="InterPro" id="IPR036890">
    <property type="entry name" value="HATPase_C_sf"/>
</dbReference>
<keyword evidence="2" id="KW-0597">Phosphoprotein</keyword>
<dbReference type="GO" id="GO:0005524">
    <property type="term" value="F:ATP binding"/>
    <property type="evidence" value="ECO:0007669"/>
    <property type="project" value="UniProtKB-KW"/>
</dbReference>
<evidence type="ECO:0000256" key="2">
    <source>
        <dbReference type="ARBA" id="ARBA00022553"/>
    </source>
</evidence>
<evidence type="ECO:0000313" key="19">
    <source>
        <dbReference type="Proteomes" id="UP000198280"/>
    </source>
</evidence>
<evidence type="ECO:0000313" key="18">
    <source>
        <dbReference type="EMBL" id="SNT23006.1"/>
    </source>
</evidence>
<dbReference type="PROSITE" id="PS50112">
    <property type="entry name" value="PAS"/>
    <property type="match status" value="1"/>
</dbReference>
<dbReference type="InterPro" id="IPR003594">
    <property type="entry name" value="HATPase_dom"/>
</dbReference>
<dbReference type="InterPro" id="IPR000014">
    <property type="entry name" value="PAS"/>
</dbReference>
<evidence type="ECO:0000256" key="6">
    <source>
        <dbReference type="ARBA" id="ARBA00022777"/>
    </source>
</evidence>
<dbReference type="InterPro" id="IPR003018">
    <property type="entry name" value="GAF"/>
</dbReference>
<keyword evidence="6" id="KW-0418">Kinase</keyword>
<evidence type="ECO:0000256" key="4">
    <source>
        <dbReference type="ARBA" id="ARBA00022723"/>
    </source>
</evidence>
<keyword evidence="10" id="KW-0904">Protein phosphatase</keyword>
<dbReference type="InterPro" id="IPR035965">
    <property type="entry name" value="PAS-like_dom_sf"/>
</dbReference>
<dbReference type="AlphaFoldDB" id="A0A239KXB6"/>
<reference evidence="18 19" key="1">
    <citation type="submission" date="2017-06" db="EMBL/GenBank/DDBJ databases">
        <authorList>
            <person name="Kim H.J."/>
            <person name="Triplett B.A."/>
        </authorList>
    </citation>
    <scope>NUCLEOTIDE SEQUENCE [LARGE SCALE GENOMIC DNA]</scope>
    <source>
        <strain evidence="18 19">CGMCC 4.1858</strain>
    </source>
</reference>
<dbReference type="Pfam" id="PF13185">
    <property type="entry name" value="GAF_2"/>
    <property type="match status" value="1"/>
</dbReference>
<dbReference type="SUPFAM" id="SSF55874">
    <property type="entry name" value="ATPase domain of HSP90 chaperone/DNA topoisomerase II/histidine kinase"/>
    <property type="match status" value="1"/>
</dbReference>
<evidence type="ECO:0000256" key="16">
    <source>
        <dbReference type="SAM" id="MobiDB-lite"/>
    </source>
</evidence>
<dbReference type="SUPFAM" id="SSF55785">
    <property type="entry name" value="PYP-like sensor domain (PAS domain)"/>
    <property type="match status" value="2"/>
</dbReference>
<proteinExistence type="predicted"/>
<evidence type="ECO:0000259" key="17">
    <source>
        <dbReference type="PROSITE" id="PS50112"/>
    </source>
</evidence>
<evidence type="ECO:0000256" key="11">
    <source>
        <dbReference type="ARBA" id="ARBA00023211"/>
    </source>
</evidence>
<dbReference type="SMART" id="SM00065">
    <property type="entry name" value="GAF"/>
    <property type="match status" value="1"/>
</dbReference>
<evidence type="ECO:0000256" key="9">
    <source>
        <dbReference type="ARBA" id="ARBA00022842"/>
    </source>
</evidence>
<dbReference type="Pfam" id="PF08448">
    <property type="entry name" value="PAS_4"/>
    <property type="match status" value="1"/>
</dbReference>
<feature type="region of interest" description="Disordered" evidence="16">
    <location>
        <begin position="319"/>
        <end position="338"/>
    </location>
</feature>
<dbReference type="InterPro" id="IPR052016">
    <property type="entry name" value="Bact_Sigma-Reg"/>
</dbReference>
<dbReference type="Pfam" id="PF07228">
    <property type="entry name" value="SpoIIE"/>
    <property type="match status" value="1"/>
</dbReference>
<feature type="domain" description="PAS" evidence="17">
    <location>
        <begin position="20"/>
        <end position="68"/>
    </location>
</feature>
<dbReference type="Gene3D" id="3.30.565.10">
    <property type="entry name" value="Histidine kinase-like ATPase, C-terminal domain"/>
    <property type="match status" value="1"/>
</dbReference>
<dbReference type="Pfam" id="PF13426">
    <property type="entry name" value="PAS_9"/>
    <property type="match status" value="1"/>
</dbReference>
<sequence length="804" mass="86198">MHAAESGGTHGGAAAHQGAVISVDPDGRVDGWSAGAESILGYRRDEVIGRPALDLVDSDARRALASGLTDRRWADRAVFRDKAGRPVEADVLIRPASADGRSTVWFVSGPRSPAAGEDSGDAGDRTEADGMVERAWSQSSAAIVVWSPGLRLLWANERTVRLFGADVDRMRGRLLTEILTPDSQHYAVEEALRRARDTGTTQYVVTHEQVPGEKRPHEWAIHIDPLRDEDGTLVGLCSMARDNSAEFWARRRLVLLNDARRSIGLSLDVGRTAQELTDLAVPDLADVAMVHLLPQALGSGGTASRDPVEVRLAAASGREWPLPRPDRLPDDPGTPPWHVVDRRSLPGRALSERRAVRVDLPHEAAIWAEREGGFDRDARGGAVCAPLTARGSTLGVVTFLRRGAAFDSDDLLLADELAATTAISIDNARTYQREHSTALTLQQSLLPREPPAQNAVDAAYGYRPADLAAGVGGDWFDVIPLSGARVALVMGDVVGHGVRAAATMGRLRSVVRTLADVDLPPEELLTGLDDIVNRLDRETQANAPDPEVGASVLYAVYDPVSRRCRMARAAHVEPLLVLPDGTSHLVELPDGPPLGLGGLPFESVELTLPDGCLLVLFTDGLVKSRQQDLDEGIARLQASLATASSSITAVCEDIMDALLPEGGSDDAALLVARPRALAAADVAHWDVPADPAAVAAVREEASAQLAAWGLEDRAFATEVIVSELVTNALRHGRAPIRLRLIRDRSLICEVTDGSNAAPHLRRARTYDEGGRGLFLVAQLSSRWGSRPTECGKTIWAEQQLDQAG</sequence>
<keyword evidence="8" id="KW-0067">ATP-binding</keyword>
<dbReference type="SMART" id="SM00331">
    <property type="entry name" value="PP2C_SIG"/>
    <property type="match status" value="1"/>
</dbReference>
<dbReference type="SUPFAM" id="SSF55781">
    <property type="entry name" value="GAF domain-like"/>
    <property type="match status" value="1"/>
</dbReference>
<dbReference type="InterPro" id="IPR001932">
    <property type="entry name" value="PPM-type_phosphatase-like_dom"/>
</dbReference>
<evidence type="ECO:0000256" key="5">
    <source>
        <dbReference type="ARBA" id="ARBA00022741"/>
    </source>
</evidence>
<dbReference type="RefSeq" id="WP_089226681.1">
    <property type="nucleotide sequence ID" value="NZ_FZOF01000017.1"/>
</dbReference>
<evidence type="ECO:0000256" key="1">
    <source>
        <dbReference type="ARBA" id="ARBA00013081"/>
    </source>
</evidence>
<dbReference type="Gene3D" id="3.30.450.40">
    <property type="match status" value="1"/>
</dbReference>
<keyword evidence="11" id="KW-0464">Manganese</keyword>
<dbReference type="Gene3D" id="3.30.450.20">
    <property type="entry name" value="PAS domain"/>
    <property type="match status" value="2"/>
</dbReference>
<dbReference type="InterPro" id="IPR029016">
    <property type="entry name" value="GAF-like_dom_sf"/>
</dbReference>
<comment type="catalytic activity">
    <reaction evidence="12">
        <text>O-phospho-L-seryl-[protein] + H2O = L-seryl-[protein] + phosphate</text>
        <dbReference type="Rhea" id="RHEA:20629"/>
        <dbReference type="Rhea" id="RHEA-COMP:9863"/>
        <dbReference type="Rhea" id="RHEA-COMP:11604"/>
        <dbReference type="ChEBI" id="CHEBI:15377"/>
        <dbReference type="ChEBI" id="CHEBI:29999"/>
        <dbReference type="ChEBI" id="CHEBI:43474"/>
        <dbReference type="ChEBI" id="CHEBI:83421"/>
        <dbReference type="EC" id="3.1.3.16"/>
    </reaction>
</comment>
<keyword evidence="7" id="KW-0378">Hydrolase</keyword>
<feature type="region of interest" description="Disordered" evidence="16">
    <location>
        <begin position="107"/>
        <end position="126"/>
    </location>
</feature>
<dbReference type="CDD" id="cd00130">
    <property type="entry name" value="PAS"/>
    <property type="match status" value="2"/>
</dbReference>
<dbReference type="SUPFAM" id="SSF81606">
    <property type="entry name" value="PP2C-like"/>
    <property type="match status" value="1"/>
</dbReference>
<evidence type="ECO:0000256" key="14">
    <source>
        <dbReference type="ARBA" id="ARBA00075117"/>
    </source>
</evidence>
<evidence type="ECO:0000256" key="3">
    <source>
        <dbReference type="ARBA" id="ARBA00022679"/>
    </source>
</evidence>
<dbReference type="InterPro" id="IPR036457">
    <property type="entry name" value="PPM-type-like_dom_sf"/>
</dbReference>
<keyword evidence="3" id="KW-0808">Transferase</keyword>
<dbReference type="SMART" id="SM00091">
    <property type="entry name" value="PAS"/>
    <property type="match status" value="2"/>
</dbReference>
<dbReference type="Proteomes" id="UP000198280">
    <property type="component" value="Unassembled WGS sequence"/>
</dbReference>
<dbReference type="FunFam" id="3.60.40.10:FF:000005">
    <property type="entry name" value="Serine/threonine protein phosphatase"/>
    <property type="match status" value="1"/>
</dbReference>
<comment type="function">
    <text evidence="13">Primarily acts as an independent SigF regulator that is sensitive to the osmosensory signal, mediating the cross talk of PknD with the SigF regulon. Possesses both phosphatase and kinase activities. The kinase domain functions as a classic anti-sigma factor-like kinase to phosphorylate the anti-anti-sigma factor domain at the canonical regulatory site, and the phosphatase domain antagonizes this activity.</text>
</comment>
<protein>
    <recommendedName>
        <fullName evidence="1">protein-serine/threonine phosphatase</fullName>
        <ecNumber evidence="1">3.1.3.16</ecNumber>
    </recommendedName>
    <alternativeName>
        <fullName evidence="15">Protein-serine/threonine phosphatase</fullName>
    </alternativeName>
    <alternativeName>
        <fullName evidence="14">Serine/threonine-protein kinase</fullName>
    </alternativeName>
</protein>
<dbReference type="GO" id="GO:0046872">
    <property type="term" value="F:metal ion binding"/>
    <property type="evidence" value="ECO:0007669"/>
    <property type="project" value="UniProtKB-KW"/>
</dbReference>
<dbReference type="InterPro" id="IPR013656">
    <property type="entry name" value="PAS_4"/>
</dbReference>
<evidence type="ECO:0000256" key="8">
    <source>
        <dbReference type="ARBA" id="ARBA00022840"/>
    </source>
</evidence>
<gene>
    <name evidence="18" type="ORF">SAMN05216252_117127</name>
</gene>
<evidence type="ECO:0000256" key="15">
    <source>
        <dbReference type="ARBA" id="ARBA00081350"/>
    </source>
</evidence>